<dbReference type="OrthoDB" id="7444419at2759"/>
<evidence type="ECO:0000313" key="2">
    <source>
        <dbReference type="Proteomes" id="UP000886998"/>
    </source>
</evidence>
<dbReference type="EMBL" id="BMAV01011150">
    <property type="protein sequence ID" value="GFY56802.1"/>
    <property type="molecule type" value="Genomic_DNA"/>
</dbReference>
<gene>
    <name evidence="1" type="primary">AVEN_123230_1</name>
    <name evidence="1" type="ORF">TNIN_474661</name>
</gene>
<name>A0A8X6XQA1_9ARAC</name>
<dbReference type="AlphaFoldDB" id="A0A8X6XQA1"/>
<proteinExistence type="predicted"/>
<evidence type="ECO:0000313" key="1">
    <source>
        <dbReference type="EMBL" id="GFY56802.1"/>
    </source>
</evidence>
<keyword evidence="2" id="KW-1185">Reference proteome</keyword>
<protein>
    <submittedName>
        <fullName evidence="1">Uncharacterized protein</fullName>
    </submittedName>
</protein>
<sequence length="113" mass="13054">MDFETNELTHQYLINITIQKLDKESRKLYEMSLTSTELPKCEMLLEFLQNRTQILENLSGVQGPPLKLKTPFPNKGKSFMVKSNSNNNCLLGKTTHRLYDCTLFLKNESLAKI</sequence>
<organism evidence="1 2">
    <name type="scientific">Trichonephila inaurata madagascariensis</name>
    <dbReference type="NCBI Taxonomy" id="2747483"/>
    <lineage>
        <taxon>Eukaryota</taxon>
        <taxon>Metazoa</taxon>
        <taxon>Ecdysozoa</taxon>
        <taxon>Arthropoda</taxon>
        <taxon>Chelicerata</taxon>
        <taxon>Arachnida</taxon>
        <taxon>Araneae</taxon>
        <taxon>Araneomorphae</taxon>
        <taxon>Entelegynae</taxon>
        <taxon>Araneoidea</taxon>
        <taxon>Nephilidae</taxon>
        <taxon>Trichonephila</taxon>
        <taxon>Trichonephila inaurata</taxon>
    </lineage>
</organism>
<reference evidence="1" key="1">
    <citation type="submission" date="2020-08" db="EMBL/GenBank/DDBJ databases">
        <title>Multicomponent nature underlies the extraordinary mechanical properties of spider dragline silk.</title>
        <authorList>
            <person name="Kono N."/>
            <person name="Nakamura H."/>
            <person name="Mori M."/>
            <person name="Yoshida Y."/>
            <person name="Ohtoshi R."/>
            <person name="Malay A.D."/>
            <person name="Moran D.A.P."/>
            <person name="Tomita M."/>
            <person name="Numata K."/>
            <person name="Arakawa K."/>
        </authorList>
    </citation>
    <scope>NUCLEOTIDE SEQUENCE</scope>
</reference>
<comment type="caution">
    <text evidence="1">The sequence shown here is derived from an EMBL/GenBank/DDBJ whole genome shotgun (WGS) entry which is preliminary data.</text>
</comment>
<dbReference type="Proteomes" id="UP000886998">
    <property type="component" value="Unassembled WGS sequence"/>
</dbReference>
<accession>A0A8X6XQA1</accession>